<evidence type="ECO:0000256" key="2">
    <source>
        <dbReference type="ARBA" id="ARBA00022475"/>
    </source>
</evidence>
<keyword evidence="2" id="KW-1003">Cell membrane</keyword>
<dbReference type="GO" id="GO:0015171">
    <property type="term" value="F:amino acid transmembrane transporter activity"/>
    <property type="evidence" value="ECO:0007669"/>
    <property type="project" value="TreeGrafter"/>
</dbReference>
<dbReference type="PANTHER" id="PTHR30086">
    <property type="entry name" value="ARGININE EXPORTER PROTEIN ARGO"/>
    <property type="match status" value="1"/>
</dbReference>
<keyword evidence="3 6" id="KW-0812">Transmembrane</keyword>
<protein>
    <submittedName>
        <fullName evidence="7">Amino acid transporter</fullName>
    </submittedName>
</protein>
<keyword evidence="5 6" id="KW-0472">Membrane</keyword>
<dbReference type="AlphaFoldDB" id="A0A318MXK3"/>
<feature type="transmembrane region" description="Helical" evidence="6">
    <location>
        <begin position="147"/>
        <end position="167"/>
    </location>
</feature>
<dbReference type="EMBL" id="QGLT01000004">
    <property type="protein sequence ID" value="PXY99827.1"/>
    <property type="molecule type" value="Genomic_DNA"/>
</dbReference>
<dbReference type="OrthoDB" id="5638726at2"/>
<keyword evidence="4 6" id="KW-1133">Transmembrane helix</keyword>
<proteinExistence type="predicted"/>
<name>A0A318MXK3_9PROT</name>
<keyword evidence="8" id="KW-1185">Reference proteome</keyword>
<feature type="transmembrane region" description="Helical" evidence="6">
    <location>
        <begin position="72"/>
        <end position="92"/>
    </location>
</feature>
<organism evidence="7 8">
    <name type="scientific">Commensalibacter melissae</name>
    <dbReference type="NCBI Taxonomy" id="2070537"/>
    <lineage>
        <taxon>Bacteria</taxon>
        <taxon>Pseudomonadati</taxon>
        <taxon>Pseudomonadota</taxon>
        <taxon>Alphaproteobacteria</taxon>
        <taxon>Acetobacterales</taxon>
        <taxon>Acetobacteraceae</taxon>
    </lineage>
</organism>
<reference evidence="7 8" key="1">
    <citation type="submission" date="2018-05" db="EMBL/GenBank/DDBJ databases">
        <title>Reference genomes for bee gut microbiota database.</title>
        <authorList>
            <person name="Ellegaard K.M."/>
        </authorList>
    </citation>
    <scope>NUCLEOTIDE SEQUENCE [LARGE SCALE GENOMIC DNA]</scope>
    <source>
        <strain evidence="7 8">ESL0284</strain>
    </source>
</reference>
<gene>
    <name evidence="7" type="ORF">DK869_07775</name>
</gene>
<evidence type="ECO:0000256" key="6">
    <source>
        <dbReference type="SAM" id="Phobius"/>
    </source>
</evidence>
<dbReference type="PANTHER" id="PTHR30086:SF20">
    <property type="entry name" value="ARGININE EXPORTER PROTEIN ARGO-RELATED"/>
    <property type="match status" value="1"/>
</dbReference>
<dbReference type="GO" id="GO:0005886">
    <property type="term" value="C:plasma membrane"/>
    <property type="evidence" value="ECO:0007669"/>
    <property type="project" value="UniProtKB-SubCell"/>
</dbReference>
<feature type="transmembrane region" description="Helical" evidence="6">
    <location>
        <begin position="179"/>
        <end position="200"/>
    </location>
</feature>
<accession>A0A318MXK3</accession>
<dbReference type="RefSeq" id="WP_110439447.1">
    <property type="nucleotide sequence ID" value="NZ_CP046393.1"/>
</dbReference>
<sequence>MNLSAVISGFLTTASLIMAIGAQNAFILRQGLQQNFVGLIIIICSLSDILLISSGIAGIGKIVQTCPQLLQFFRYGGALFLAAYGLMAAKRALSTVETLNPTKEKTASRNKIILTCLAFTFLNPHVYLDTMILIGSISTRFAGIGKWFFGMGACMASVTWFTLLGYGAKFLQPFFQNPLTWKLLEGFIALLMFFLSYMLIFHSTN</sequence>
<evidence type="ECO:0000313" key="7">
    <source>
        <dbReference type="EMBL" id="PXY99827.1"/>
    </source>
</evidence>
<comment type="subcellular location">
    <subcellularLocation>
        <location evidence="1">Cell membrane</location>
        <topology evidence="1">Multi-pass membrane protein</topology>
    </subcellularLocation>
</comment>
<dbReference type="InterPro" id="IPR001123">
    <property type="entry name" value="LeuE-type"/>
</dbReference>
<evidence type="ECO:0000313" key="8">
    <source>
        <dbReference type="Proteomes" id="UP000247565"/>
    </source>
</evidence>
<evidence type="ECO:0000256" key="1">
    <source>
        <dbReference type="ARBA" id="ARBA00004651"/>
    </source>
</evidence>
<feature type="transmembrane region" description="Helical" evidence="6">
    <location>
        <begin position="112"/>
        <end position="135"/>
    </location>
</feature>
<comment type="caution">
    <text evidence="7">The sequence shown here is derived from an EMBL/GenBank/DDBJ whole genome shotgun (WGS) entry which is preliminary data.</text>
</comment>
<dbReference type="Proteomes" id="UP000247565">
    <property type="component" value="Unassembled WGS sequence"/>
</dbReference>
<evidence type="ECO:0000256" key="4">
    <source>
        <dbReference type="ARBA" id="ARBA00022989"/>
    </source>
</evidence>
<evidence type="ECO:0000256" key="3">
    <source>
        <dbReference type="ARBA" id="ARBA00022692"/>
    </source>
</evidence>
<feature type="transmembrane region" description="Helical" evidence="6">
    <location>
        <begin position="35"/>
        <end position="60"/>
    </location>
</feature>
<dbReference type="Pfam" id="PF01810">
    <property type="entry name" value="LysE"/>
    <property type="match status" value="1"/>
</dbReference>
<evidence type="ECO:0000256" key="5">
    <source>
        <dbReference type="ARBA" id="ARBA00023136"/>
    </source>
</evidence>